<organism evidence="1 2">
    <name type="scientific">Candida boidinii</name>
    <name type="common">Yeast</name>
    <dbReference type="NCBI Taxonomy" id="5477"/>
    <lineage>
        <taxon>Eukaryota</taxon>
        <taxon>Fungi</taxon>
        <taxon>Dikarya</taxon>
        <taxon>Ascomycota</taxon>
        <taxon>Saccharomycotina</taxon>
        <taxon>Pichiomycetes</taxon>
        <taxon>Pichiales</taxon>
        <taxon>Pichiaceae</taxon>
        <taxon>Ogataea</taxon>
        <taxon>Ogataea/Candida clade</taxon>
    </lineage>
</organism>
<proteinExistence type="predicted"/>
<keyword evidence="2" id="KW-1185">Reference proteome</keyword>
<dbReference type="EMBL" id="BSXV01000831">
    <property type="protein sequence ID" value="GME90803.1"/>
    <property type="molecule type" value="Genomic_DNA"/>
</dbReference>
<reference evidence="1" key="1">
    <citation type="submission" date="2023-04" db="EMBL/GenBank/DDBJ databases">
        <title>Candida boidinii NBRC 1967.</title>
        <authorList>
            <person name="Ichikawa N."/>
            <person name="Sato H."/>
            <person name="Tonouchi N."/>
        </authorList>
    </citation>
    <scope>NUCLEOTIDE SEQUENCE</scope>
    <source>
        <strain evidence="1">NBRC 1967</strain>
    </source>
</reference>
<evidence type="ECO:0000313" key="1">
    <source>
        <dbReference type="EMBL" id="GME90803.1"/>
    </source>
</evidence>
<sequence length="243" mass="28228">MIMTPASSDSTQNKPTVESDTNLSPKDADGGFGWWTKTLQYKTGLGLNEDQKKDYVEEAKMRKQLEACKSCEENRDWMMKYSPTVVFMLEQIRKIGGDVPRERVKCDICTEPKYGGFHPDLGIQLCYNYIPDKWVLNDTLAHELVHEYDNTRFKVDWMDIRHHACSEVRAASLSGECAIMTEFWRWMGTMRVAKGHQQCVKRKAVLSVIGHPKCKSKEHAEEIVDEVFRSCFNDTRPFERIYR</sequence>
<evidence type="ECO:0000313" key="2">
    <source>
        <dbReference type="Proteomes" id="UP001165101"/>
    </source>
</evidence>
<gene>
    <name evidence="1" type="ORF">Cboi01_000201600</name>
</gene>
<dbReference type="Proteomes" id="UP001165101">
    <property type="component" value="Unassembled WGS sequence"/>
</dbReference>
<comment type="caution">
    <text evidence="1">The sequence shown here is derived from an EMBL/GenBank/DDBJ whole genome shotgun (WGS) entry which is preliminary data.</text>
</comment>
<name>A0ACB5TKZ5_CANBO</name>
<accession>A0ACB5TKZ5</accession>
<protein>
    <submittedName>
        <fullName evidence="1">Unnamed protein product</fullName>
    </submittedName>
</protein>